<sequence>MSDSLREMISQISTISQTVNTQSEELTQSSNEVTTGADQIAETMQELASGSEQQASSSSDISNLMRGLNHKINETSQQGDSLKETSDRVWELSNNGKEQMKLSTIRMEEINDVVLSSVEQVKGLDQRSQEISKLVDVIQGIAEQTNLLALNAAIEAARAGESGRGFAVVADEVRKLAEQVGSSVNEITVIIHGVQEETKSTVDSLQTGYQRVREGNSQMELSSQAFDSINLGVTEMIEGIQKVSQHLMEIRTSSDNVRESSEEIAAASEQAAAGIQQSAATAEQQSSSMQEITGSSESLASLAEELNEMINKFKL</sequence>
<keyword evidence="6" id="KW-1185">Reference proteome</keyword>
<feature type="region of interest" description="Disordered" evidence="3">
    <location>
        <begin position="18"/>
        <end position="60"/>
    </location>
</feature>
<evidence type="ECO:0000256" key="1">
    <source>
        <dbReference type="ARBA" id="ARBA00023224"/>
    </source>
</evidence>
<dbReference type="PANTHER" id="PTHR32089">
    <property type="entry name" value="METHYL-ACCEPTING CHEMOTAXIS PROTEIN MCPB"/>
    <property type="match status" value="1"/>
</dbReference>
<reference evidence="5 6" key="1">
    <citation type="submission" date="2021-03" db="EMBL/GenBank/DDBJ databases">
        <title>Genomic Encyclopedia of Type Strains, Phase IV (KMG-IV): sequencing the most valuable type-strain genomes for metagenomic binning, comparative biology and taxonomic classification.</title>
        <authorList>
            <person name="Goeker M."/>
        </authorList>
    </citation>
    <scope>NUCLEOTIDE SEQUENCE [LARGE SCALE GENOMIC DNA]</scope>
    <source>
        <strain evidence="5 6">DSM 26675</strain>
    </source>
</reference>
<name>A0ABS4RH66_9BACI</name>
<dbReference type="SMART" id="SM00283">
    <property type="entry name" value="MA"/>
    <property type="match status" value="1"/>
</dbReference>
<proteinExistence type="predicted"/>
<evidence type="ECO:0000256" key="3">
    <source>
        <dbReference type="SAM" id="MobiDB-lite"/>
    </source>
</evidence>
<feature type="compositionally biased region" description="Polar residues" evidence="3">
    <location>
        <begin position="18"/>
        <end position="37"/>
    </location>
</feature>
<dbReference type="InterPro" id="IPR004089">
    <property type="entry name" value="MCPsignal_dom"/>
</dbReference>
<dbReference type="Gene3D" id="1.10.287.950">
    <property type="entry name" value="Methyl-accepting chemotaxis protein"/>
    <property type="match status" value="1"/>
</dbReference>
<keyword evidence="1 2" id="KW-0807">Transducer</keyword>
<protein>
    <submittedName>
        <fullName evidence="5">Methyl-accepting chemotaxis protein</fullName>
    </submittedName>
</protein>
<dbReference type="PROSITE" id="PS50111">
    <property type="entry name" value="CHEMOTAXIS_TRANSDUC_2"/>
    <property type="match status" value="1"/>
</dbReference>
<evidence type="ECO:0000259" key="4">
    <source>
        <dbReference type="PROSITE" id="PS50111"/>
    </source>
</evidence>
<dbReference type="RefSeq" id="WP_083954028.1">
    <property type="nucleotide sequence ID" value="NZ_JAGIKZ010000017.1"/>
</dbReference>
<dbReference type="PANTHER" id="PTHR32089:SF114">
    <property type="entry name" value="METHYL-ACCEPTING CHEMOTAXIS PROTEIN MCPB"/>
    <property type="match status" value="1"/>
</dbReference>
<dbReference type="SUPFAM" id="SSF58104">
    <property type="entry name" value="Methyl-accepting chemotaxis protein (MCP) signaling domain"/>
    <property type="match status" value="1"/>
</dbReference>
<feature type="domain" description="Methyl-accepting transducer" evidence="4">
    <location>
        <begin position="29"/>
        <end position="272"/>
    </location>
</feature>
<feature type="compositionally biased region" description="Low complexity" evidence="3">
    <location>
        <begin position="48"/>
        <end position="60"/>
    </location>
</feature>
<dbReference type="EMBL" id="JAGIKZ010000017">
    <property type="protein sequence ID" value="MBP2242226.1"/>
    <property type="molecule type" value="Genomic_DNA"/>
</dbReference>
<gene>
    <name evidence="5" type="ORF">J2Z40_002800</name>
</gene>
<evidence type="ECO:0000313" key="6">
    <source>
        <dbReference type="Proteomes" id="UP001519293"/>
    </source>
</evidence>
<comment type="caution">
    <text evidence="5">The sequence shown here is derived from an EMBL/GenBank/DDBJ whole genome shotgun (WGS) entry which is preliminary data.</text>
</comment>
<evidence type="ECO:0000256" key="2">
    <source>
        <dbReference type="PROSITE-ProRule" id="PRU00284"/>
    </source>
</evidence>
<evidence type="ECO:0000313" key="5">
    <source>
        <dbReference type="EMBL" id="MBP2242226.1"/>
    </source>
</evidence>
<organism evidence="5 6">
    <name type="scientific">Cytobacillus eiseniae</name>
    <dbReference type="NCBI Taxonomy" id="762947"/>
    <lineage>
        <taxon>Bacteria</taxon>
        <taxon>Bacillati</taxon>
        <taxon>Bacillota</taxon>
        <taxon>Bacilli</taxon>
        <taxon>Bacillales</taxon>
        <taxon>Bacillaceae</taxon>
        <taxon>Cytobacillus</taxon>
    </lineage>
</organism>
<dbReference type="Proteomes" id="UP001519293">
    <property type="component" value="Unassembled WGS sequence"/>
</dbReference>
<accession>A0ABS4RH66</accession>
<dbReference type="Pfam" id="PF00015">
    <property type="entry name" value="MCPsignal"/>
    <property type="match status" value="1"/>
</dbReference>